<dbReference type="AlphaFoldDB" id="A0AAD7HL59"/>
<gene>
    <name evidence="2" type="ORF">B0H16DRAFT_1788068</name>
</gene>
<feature type="region of interest" description="Disordered" evidence="1">
    <location>
        <begin position="136"/>
        <end position="173"/>
    </location>
</feature>
<comment type="caution">
    <text evidence="2">The sequence shown here is derived from an EMBL/GenBank/DDBJ whole genome shotgun (WGS) entry which is preliminary data.</text>
</comment>
<dbReference type="EMBL" id="JARKIB010000213">
    <property type="protein sequence ID" value="KAJ7723157.1"/>
    <property type="molecule type" value="Genomic_DNA"/>
</dbReference>
<feature type="region of interest" description="Disordered" evidence="1">
    <location>
        <begin position="1"/>
        <end position="55"/>
    </location>
</feature>
<feature type="compositionally biased region" description="Basic residues" evidence="1">
    <location>
        <begin position="46"/>
        <end position="55"/>
    </location>
</feature>
<protein>
    <submittedName>
        <fullName evidence="2">Uncharacterized protein</fullName>
    </submittedName>
</protein>
<keyword evidence="3" id="KW-1185">Reference proteome</keyword>
<feature type="compositionally biased region" description="Basic residues" evidence="1">
    <location>
        <begin position="17"/>
        <end position="26"/>
    </location>
</feature>
<sequence>MSASTHMIPRFPGLGRPRTRCPRPRPRQPATPRPAPLRDAGDVLRTRARPRSRPHSRCSLLVVPQHTLTTLASVYQPRRPTYAKAWLFSEKTILKGPKPLRAASRVINASFPTASSALARCWVHGQNKTSALIRSVKNPSISVPSTSSPSLPPARSPPARPGGTTPARKSCPD</sequence>
<accession>A0AAD7HL59</accession>
<dbReference type="Proteomes" id="UP001215598">
    <property type="component" value="Unassembled WGS sequence"/>
</dbReference>
<organism evidence="2 3">
    <name type="scientific">Mycena metata</name>
    <dbReference type="NCBI Taxonomy" id="1033252"/>
    <lineage>
        <taxon>Eukaryota</taxon>
        <taxon>Fungi</taxon>
        <taxon>Dikarya</taxon>
        <taxon>Basidiomycota</taxon>
        <taxon>Agaricomycotina</taxon>
        <taxon>Agaricomycetes</taxon>
        <taxon>Agaricomycetidae</taxon>
        <taxon>Agaricales</taxon>
        <taxon>Marasmiineae</taxon>
        <taxon>Mycenaceae</taxon>
        <taxon>Mycena</taxon>
    </lineage>
</organism>
<proteinExistence type="predicted"/>
<reference evidence="2" key="1">
    <citation type="submission" date="2023-03" db="EMBL/GenBank/DDBJ databases">
        <title>Massive genome expansion in bonnet fungi (Mycena s.s.) driven by repeated elements and novel gene families across ecological guilds.</title>
        <authorList>
            <consortium name="Lawrence Berkeley National Laboratory"/>
            <person name="Harder C.B."/>
            <person name="Miyauchi S."/>
            <person name="Viragh M."/>
            <person name="Kuo A."/>
            <person name="Thoen E."/>
            <person name="Andreopoulos B."/>
            <person name="Lu D."/>
            <person name="Skrede I."/>
            <person name="Drula E."/>
            <person name="Henrissat B."/>
            <person name="Morin E."/>
            <person name="Kohler A."/>
            <person name="Barry K."/>
            <person name="LaButti K."/>
            <person name="Morin E."/>
            <person name="Salamov A."/>
            <person name="Lipzen A."/>
            <person name="Mereny Z."/>
            <person name="Hegedus B."/>
            <person name="Baldrian P."/>
            <person name="Stursova M."/>
            <person name="Weitz H."/>
            <person name="Taylor A."/>
            <person name="Grigoriev I.V."/>
            <person name="Nagy L.G."/>
            <person name="Martin F."/>
            <person name="Kauserud H."/>
        </authorList>
    </citation>
    <scope>NUCLEOTIDE SEQUENCE</scope>
    <source>
        <strain evidence="2">CBHHK182m</strain>
    </source>
</reference>
<name>A0AAD7HL59_9AGAR</name>
<evidence type="ECO:0000313" key="2">
    <source>
        <dbReference type="EMBL" id="KAJ7723157.1"/>
    </source>
</evidence>
<feature type="compositionally biased region" description="Pro residues" evidence="1">
    <location>
        <begin position="150"/>
        <end position="160"/>
    </location>
</feature>
<evidence type="ECO:0000256" key="1">
    <source>
        <dbReference type="SAM" id="MobiDB-lite"/>
    </source>
</evidence>
<feature type="compositionally biased region" description="Low complexity" evidence="1">
    <location>
        <begin position="139"/>
        <end position="149"/>
    </location>
</feature>
<evidence type="ECO:0000313" key="3">
    <source>
        <dbReference type="Proteomes" id="UP001215598"/>
    </source>
</evidence>